<protein>
    <submittedName>
        <fullName evidence="2">Uncharacterized protein</fullName>
    </submittedName>
</protein>
<feature type="compositionally biased region" description="Basic and acidic residues" evidence="1">
    <location>
        <begin position="164"/>
        <end position="184"/>
    </location>
</feature>
<feature type="region of interest" description="Disordered" evidence="1">
    <location>
        <begin position="93"/>
        <end position="115"/>
    </location>
</feature>
<gene>
    <name evidence="2" type="ORF">HRV97_15095</name>
</gene>
<dbReference type="EMBL" id="JABULH010000008">
    <property type="protein sequence ID" value="NTS66479.1"/>
    <property type="molecule type" value="Genomic_DNA"/>
</dbReference>
<comment type="caution">
    <text evidence="2">The sequence shown here is derived from an EMBL/GenBank/DDBJ whole genome shotgun (WGS) entry which is preliminary data.</text>
</comment>
<proteinExistence type="predicted"/>
<evidence type="ECO:0000313" key="2">
    <source>
        <dbReference type="EMBL" id="NTS66479.1"/>
    </source>
</evidence>
<feature type="region of interest" description="Disordered" evidence="1">
    <location>
        <begin position="155"/>
        <end position="191"/>
    </location>
</feature>
<evidence type="ECO:0000313" key="3">
    <source>
        <dbReference type="Proteomes" id="UP000621447"/>
    </source>
</evidence>
<dbReference type="Proteomes" id="UP000621447">
    <property type="component" value="Unassembled WGS sequence"/>
</dbReference>
<dbReference type="RefSeq" id="WP_174195079.1">
    <property type="nucleotide sequence ID" value="NZ_JABULH010000008.1"/>
</dbReference>
<evidence type="ECO:0000256" key="1">
    <source>
        <dbReference type="SAM" id="MobiDB-lite"/>
    </source>
</evidence>
<name>A0ABX2JPU2_9SPHN</name>
<organism evidence="2 3">
    <name type="scientific">Sphingomonas hominis</name>
    <dbReference type="NCBI Taxonomy" id="2741495"/>
    <lineage>
        <taxon>Bacteria</taxon>
        <taxon>Pseudomonadati</taxon>
        <taxon>Pseudomonadota</taxon>
        <taxon>Alphaproteobacteria</taxon>
        <taxon>Sphingomonadales</taxon>
        <taxon>Sphingomonadaceae</taxon>
        <taxon>Sphingomonas</taxon>
    </lineage>
</organism>
<keyword evidence="3" id="KW-1185">Reference proteome</keyword>
<sequence>MTDRSGNERLRYQAVLKPLEWEQRMRVDYRDDVLRIVAVLAADGIAISEDVAFMAWRRFSEEDRCAGWYSPGADEEIRRNLMPHLELRPLAEQDGSANGHRPPAIPDHGPSKGDVEHHDVRTALALMRTALELLDRAGCTLVAARLQHAIDTVKNDPGAAAMPRHADAPRGAEHDWHKHQRSTDNGEGADP</sequence>
<reference evidence="2 3" key="1">
    <citation type="submission" date="2020-06" db="EMBL/GenBank/DDBJ databases">
        <title>Sphingomonas hominis sp. nov., a member of the Sphingomonas, isolated from the hair of a 22-year-old girl.</title>
        <authorList>
            <person name="Zhang D.-F."/>
            <person name="Cui X.-W."/>
        </authorList>
    </citation>
    <scope>NUCLEOTIDE SEQUENCE [LARGE SCALE GENOMIC DNA]</scope>
    <source>
        <strain evidence="2 3">HHU CXW</strain>
    </source>
</reference>
<accession>A0ABX2JPU2</accession>